<proteinExistence type="predicted"/>
<evidence type="ECO:0008006" key="8">
    <source>
        <dbReference type="Google" id="ProtNLM"/>
    </source>
</evidence>
<dbReference type="EMBL" id="WJBH02000009">
    <property type="protein sequence ID" value="KAI9552648.1"/>
    <property type="molecule type" value="Genomic_DNA"/>
</dbReference>
<evidence type="ECO:0000313" key="6">
    <source>
        <dbReference type="EMBL" id="KAI9552648.1"/>
    </source>
</evidence>
<organism evidence="6 7">
    <name type="scientific">Daphnia sinensis</name>
    <dbReference type="NCBI Taxonomy" id="1820382"/>
    <lineage>
        <taxon>Eukaryota</taxon>
        <taxon>Metazoa</taxon>
        <taxon>Ecdysozoa</taxon>
        <taxon>Arthropoda</taxon>
        <taxon>Crustacea</taxon>
        <taxon>Branchiopoda</taxon>
        <taxon>Diplostraca</taxon>
        <taxon>Cladocera</taxon>
        <taxon>Anomopoda</taxon>
        <taxon>Daphniidae</taxon>
        <taxon>Daphnia</taxon>
        <taxon>Daphnia similis group</taxon>
    </lineage>
</organism>
<evidence type="ECO:0000256" key="2">
    <source>
        <dbReference type="ARBA" id="ARBA00022723"/>
    </source>
</evidence>
<comment type="caution">
    <text evidence="6">The sequence shown here is derived from an EMBL/GenBank/DDBJ whole genome shotgun (WGS) entry which is preliminary data.</text>
</comment>
<accession>A0AAD5L7V6</accession>
<evidence type="ECO:0000259" key="5">
    <source>
        <dbReference type="Pfam" id="PF13613"/>
    </source>
</evidence>
<dbReference type="Pfam" id="PF13359">
    <property type="entry name" value="DDE_Tnp_4"/>
    <property type="match status" value="1"/>
</dbReference>
<feature type="compositionally biased region" description="Polar residues" evidence="3">
    <location>
        <begin position="145"/>
        <end position="163"/>
    </location>
</feature>
<name>A0AAD5L7V6_9CRUS</name>
<dbReference type="InterPro" id="IPR027805">
    <property type="entry name" value="Transposase_HTH_dom"/>
</dbReference>
<dbReference type="PANTHER" id="PTHR23080">
    <property type="entry name" value="THAP DOMAIN PROTEIN"/>
    <property type="match status" value="1"/>
</dbReference>
<feature type="domain" description="Transposase Helix-turn-helix" evidence="5">
    <location>
        <begin position="232"/>
        <end position="281"/>
    </location>
</feature>
<evidence type="ECO:0000256" key="1">
    <source>
        <dbReference type="ARBA" id="ARBA00001968"/>
    </source>
</evidence>
<reference evidence="6 7" key="1">
    <citation type="submission" date="2022-05" db="EMBL/GenBank/DDBJ databases">
        <title>A multi-omics perspective on studying reproductive biology in Daphnia sinensis.</title>
        <authorList>
            <person name="Jia J."/>
        </authorList>
    </citation>
    <scope>NUCLEOTIDE SEQUENCE [LARGE SCALE GENOMIC DNA]</scope>
    <source>
        <strain evidence="6 7">WSL</strain>
    </source>
</reference>
<feature type="domain" description="DDE Tnp4" evidence="4">
    <location>
        <begin position="312"/>
        <end position="460"/>
    </location>
</feature>
<dbReference type="GO" id="GO:0046872">
    <property type="term" value="F:metal ion binding"/>
    <property type="evidence" value="ECO:0007669"/>
    <property type="project" value="UniProtKB-KW"/>
</dbReference>
<dbReference type="AlphaFoldDB" id="A0AAD5L7V6"/>
<dbReference type="InterPro" id="IPR027806">
    <property type="entry name" value="HARBI1_dom"/>
</dbReference>
<keyword evidence="7" id="KW-1185">Reference proteome</keyword>
<evidence type="ECO:0000313" key="7">
    <source>
        <dbReference type="Proteomes" id="UP000820818"/>
    </source>
</evidence>
<dbReference type="PANTHER" id="PTHR23080:SF143">
    <property type="entry name" value="SI:DKEY-56D12.4"/>
    <property type="match status" value="1"/>
</dbReference>
<protein>
    <recommendedName>
        <fullName evidence="8">DDE Tnp4 domain-containing protein</fullName>
    </recommendedName>
</protein>
<comment type="cofactor">
    <cofactor evidence="1">
        <name>a divalent metal cation</name>
        <dbReference type="ChEBI" id="CHEBI:60240"/>
    </cofactor>
</comment>
<evidence type="ECO:0000259" key="4">
    <source>
        <dbReference type="Pfam" id="PF13359"/>
    </source>
</evidence>
<dbReference type="Proteomes" id="UP000820818">
    <property type="component" value="Linkage Group LG9"/>
</dbReference>
<evidence type="ECO:0000256" key="3">
    <source>
        <dbReference type="SAM" id="MobiDB-lite"/>
    </source>
</evidence>
<sequence>MELKIKCIPISICCRTHRLCAKNDGSFVQRRLLRLLILAVGRGRSECLNISASCTVESNLKSNEVRRVQKYKVKRKKASFTVRSIKVESGSFGATNLGSKQGNASMICDLRIAGVESPQECKLSDLIYFYEQDTKMQENSERHISQNNSNGTTSFATDSSTEGSQDELGVSADNSKPVDDETQQLKESIASLEEKLENKKLINQITDNDKMTKFYTGIKTWKLSPKPRKPTLPPMEQFLLVLMRLRLNLSEQDLAYRFNISQGSVSNYLRIWIDVMFVRLGSVFMVWPTPESLSNSTPTPFKMKFPRCVSIIDCFEIGIERFKHLLARCSTYSYYKGRNTIKFLISITPRGAISFISQGYGGRSTDVQITLDPKNKSNEKFFDKIREGDEILADRGWVGPLIDQEIKRRKATLITPTFLGRRSLLTRHETVFSRKVSNVRIHVERVIGKLRMTYTILKNKVL</sequence>
<feature type="region of interest" description="Disordered" evidence="3">
    <location>
        <begin position="138"/>
        <end position="184"/>
    </location>
</feature>
<dbReference type="Pfam" id="PF13613">
    <property type="entry name" value="HTH_Tnp_4"/>
    <property type="match status" value="1"/>
</dbReference>
<gene>
    <name evidence="6" type="ORF">GHT06_020519</name>
</gene>
<keyword evidence="2" id="KW-0479">Metal-binding</keyword>